<reference evidence="4 5" key="5">
    <citation type="journal article" date="2010" name="Appl. Environ. Microbiol.">
        <title>phrR-like gene praR of Azorhizobium caulinodans ORS571 is essential for symbiosis with Sesbania rostrata and is involved in expression of reb genes.</title>
        <authorList>
            <person name="Akiba N."/>
            <person name="Aono T."/>
            <person name="Toyazaki H."/>
            <person name="Sato S."/>
            <person name="Oyaizu H."/>
        </authorList>
    </citation>
    <scope>NUCLEOTIDE SEQUENCE [LARGE SCALE GENOMIC DNA]</scope>
    <source>
        <strain evidence="5">ATCC 43989 / DSM 5975 / JCM 20966 / LMG 6465 / NBRC 14845 / NCIMB 13405 / ORS 571</strain>
    </source>
</reference>
<evidence type="ECO:0000256" key="1">
    <source>
        <dbReference type="ARBA" id="ARBA00006484"/>
    </source>
</evidence>
<dbReference type="GO" id="GO:0016491">
    <property type="term" value="F:oxidoreductase activity"/>
    <property type="evidence" value="ECO:0007669"/>
    <property type="project" value="UniProtKB-KW"/>
</dbReference>
<dbReference type="EMBL" id="AP009384">
    <property type="protein sequence ID" value="BAF89532.1"/>
    <property type="molecule type" value="Genomic_DNA"/>
</dbReference>
<reference evidence="4 5" key="4">
    <citation type="journal article" date="2009" name="Appl. Environ. Microbiol.">
        <title>Comparative genome-wide transcriptional profiling of Azorhizobium caulinodans ORS571 grown under free-living and symbiotic conditions.</title>
        <authorList>
            <person name="Tsukada S."/>
            <person name="Aono T."/>
            <person name="Akiba N."/>
            <person name="Lee KB."/>
            <person name="Liu CT."/>
            <person name="Toyazaki H."/>
            <person name="Oyaizu H."/>
        </authorList>
    </citation>
    <scope>NUCLEOTIDE SEQUENCE [LARGE SCALE GENOMIC DNA]</scope>
    <source>
        <strain evidence="5">ATCC 43989 / DSM 5975 / JCM 20966 / LMG 6465 / NBRC 14845 / NCIMB 13405 / ORS 571</strain>
    </source>
</reference>
<evidence type="ECO:0000313" key="5">
    <source>
        <dbReference type="Proteomes" id="UP000000270"/>
    </source>
</evidence>
<sequence length="240" mass="23932">MARTAILIGGAGGIGRPLALRLAAQGWRLHLIGRTAAKLEALAAETGGTWAQADVRDTSALAAAVAAAPGPVWALAYAAGTITLKPLARITPDDARADFEVNALGAMAAVQAALPALKAEGGSVVLFSSVAVGQGFANHASIAMAKGAVEGLTRALAAELAPKIRVNCIAPSLTETPLAAVLTANPQMASAIAGLHPLQRLGAPDDIAAAAAFLLSDEAGWISGQILGVDGGRSSLRTKG</sequence>
<dbReference type="SUPFAM" id="SSF51735">
    <property type="entry name" value="NAD(P)-binding Rossmann-fold domains"/>
    <property type="match status" value="1"/>
</dbReference>
<keyword evidence="5" id="KW-1185">Reference proteome</keyword>
<dbReference type="InterPro" id="IPR036291">
    <property type="entry name" value="NAD(P)-bd_dom_sf"/>
</dbReference>
<dbReference type="PANTHER" id="PTHR43477">
    <property type="entry name" value="DIHYDROANTICAPSIN 7-DEHYDROGENASE"/>
    <property type="match status" value="1"/>
</dbReference>
<dbReference type="AlphaFoldDB" id="A8IET8"/>
<dbReference type="PANTHER" id="PTHR43477:SF1">
    <property type="entry name" value="DIHYDROANTICAPSIN 7-DEHYDROGENASE"/>
    <property type="match status" value="1"/>
</dbReference>
<dbReference type="eggNOG" id="COG1028">
    <property type="taxonomic scope" value="Bacteria"/>
</dbReference>
<dbReference type="Gene3D" id="3.40.50.720">
    <property type="entry name" value="NAD(P)-binding Rossmann-like Domain"/>
    <property type="match status" value="1"/>
</dbReference>
<dbReference type="InterPro" id="IPR057326">
    <property type="entry name" value="KR_dom"/>
</dbReference>
<dbReference type="Proteomes" id="UP000000270">
    <property type="component" value="Chromosome"/>
</dbReference>
<dbReference type="KEGG" id="azc:AZC_3534"/>
<reference evidence="4 5" key="6">
    <citation type="journal article" date="2011" name="Appl. Environ. Microbiol.">
        <title>Involvement of the azorhizobial chromosome partition gene (parA) in the onset of bacteroid differentiation during Sesbania rostrata stem nodule development.</title>
        <authorList>
            <person name="Liu CT."/>
            <person name="Lee KB."/>
            <person name="Wang YS."/>
            <person name="Peng MH."/>
            <person name="Lee KT."/>
            <person name="Suzuki S."/>
            <person name="Suzuki T."/>
            <person name="Oyaizu H."/>
        </authorList>
    </citation>
    <scope>NUCLEOTIDE SEQUENCE [LARGE SCALE GENOMIC DNA]</scope>
    <source>
        <strain evidence="5">ATCC 43989 / DSM 5975 / JCM 20966 / LMG 6465 / NBRC 14845 / NCIMB 13405 / ORS 571</strain>
    </source>
</reference>
<accession>A8IET8</accession>
<feature type="domain" description="Ketoreductase" evidence="3">
    <location>
        <begin position="3"/>
        <end position="172"/>
    </location>
</feature>
<comment type="similarity">
    <text evidence="1">Belongs to the short-chain dehydrogenases/reductases (SDR) family.</text>
</comment>
<proteinExistence type="inferred from homology"/>
<dbReference type="InterPro" id="IPR051122">
    <property type="entry name" value="SDR_DHRS6-like"/>
</dbReference>
<protein>
    <submittedName>
        <fullName evidence="4">Short-chain dehydrogenase</fullName>
    </submittedName>
</protein>
<dbReference type="PRINTS" id="PR00081">
    <property type="entry name" value="GDHRDH"/>
</dbReference>
<evidence type="ECO:0000313" key="4">
    <source>
        <dbReference type="EMBL" id="BAF89532.1"/>
    </source>
</evidence>
<keyword evidence="2" id="KW-0560">Oxidoreductase</keyword>
<dbReference type="Pfam" id="PF13561">
    <property type="entry name" value="adh_short_C2"/>
    <property type="match status" value="1"/>
</dbReference>
<organism evidence="4 5">
    <name type="scientific">Azorhizobium caulinodans (strain ATCC 43989 / DSM 5975 / JCM 20966 / LMG 6465 / NBRC 14845 / NCIMB 13405 / ORS 571)</name>
    <dbReference type="NCBI Taxonomy" id="438753"/>
    <lineage>
        <taxon>Bacteria</taxon>
        <taxon>Pseudomonadati</taxon>
        <taxon>Pseudomonadota</taxon>
        <taxon>Alphaproteobacteria</taxon>
        <taxon>Hyphomicrobiales</taxon>
        <taxon>Xanthobacteraceae</taxon>
        <taxon>Azorhizobium</taxon>
    </lineage>
</organism>
<dbReference type="InterPro" id="IPR002347">
    <property type="entry name" value="SDR_fam"/>
</dbReference>
<dbReference type="SMART" id="SM00822">
    <property type="entry name" value="PKS_KR"/>
    <property type="match status" value="1"/>
</dbReference>
<evidence type="ECO:0000256" key="2">
    <source>
        <dbReference type="ARBA" id="ARBA00023002"/>
    </source>
</evidence>
<dbReference type="RefSeq" id="WP_012172057.1">
    <property type="nucleotide sequence ID" value="NC_009937.1"/>
</dbReference>
<reference evidence="5" key="2">
    <citation type="submission" date="2007-04" db="EMBL/GenBank/DDBJ databases">
        <title>Complete genome sequence of the nitrogen-fixing bacterium Azorhizobium caulinodans ORS571.</title>
        <authorList>
            <person name="Lee K.B."/>
            <person name="Backer P.D."/>
            <person name="Aono T."/>
            <person name="Liu C.T."/>
            <person name="Suzuki S."/>
            <person name="Suzuki T."/>
            <person name="Kaneko T."/>
            <person name="Yamada M."/>
            <person name="Tabata S."/>
            <person name="Kupfer D.M."/>
            <person name="Najar F.Z."/>
            <person name="Wiley G.B."/>
            <person name="Roe B."/>
            <person name="Binnewies T."/>
            <person name="Ussery D."/>
            <person name="Vereecke D."/>
            <person name="Gevers D."/>
            <person name="Holsters M."/>
            <person name="Oyaizu H."/>
        </authorList>
    </citation>
    <scope>NUCLEOTIDE SEQUENCE [LARGE SCALE GENOMIC DNA]</scope>
    <source>
        <strain evidence="5">ATCC 43989 / DSM 5975 / JCM 20966 / LMG 6465 / NBRC 14845 / NCIMB 13405 / ORS 571</strain>
    </source>
</reference>
<reference evidence="4 5" key="3">
    <citation type="journal article" date="2008" name="BMC Genomics">
        <title>The genome of the versatile nitrogen fixer Azorhizobium caulinodans ORS571.</title>
        <authorList>
            <person name="Lee KB."/>
            <person name="Backer P.D."/>
            <person name="Aono T."/>
            <person name="Liu CT."/>
            <person name="Suzuki S."/>
            <person name="Suzuki T."/>
            <person name="Kaneko T."/>
            <person name="Yamada M."/>
            <person name="Tabata S."/>
            <person name="Kupfer D.M."/>
            <person name="Najar F.Z."/>
            <person name="Wiley G.B."/>
            <person name="Roe B."/>
            <person name="Binnewies T.T."/>
            <person name="Ussery D.W."/>
            <person name="D'Haeze W."/>
            <person name="Herder J.D."/>
            <person name="Gevers D."/>
            <person name="Vereecke D."/>
            <person name="Holsters M."/>
            <person name="Oyaizu H."/>
        </authorList>
    </citation>
    <scope>NUCLEOTIDE SEQUENCE [LARGE SCALE GENOMIC DNA]</scope>
    <source>
        <strain evidence="5">ATCC 43989 / DSM 5975 / JCM 20966 / LMG 6465 / NBRC 14845 / NCIMB 13405 / ORS 571</strain>
    </source>
</reference>
<evidence type="ECO:0000259" key="3">
    <source>
        <dbReference type="SMART" id="SM00822"/>
    </source>
</evidence>
<name>A8IET8_AZOC5</name>
<dbReference type="STRING" id="438753.AZC_3534"/>
<reference evidence="4 5" key="1">
    <citation type="journal article" date="2007" name="Appl. Environ. Microbiol.">
        <title>Rhizobial factors required for stem nodule maturation and maintenance in Sesbania rostrata-Azorhizobium caulinodans ORS571 symbiosis.</title>
        <authorList>
            <person name="Suzuki S."/>
            <person name="Aono T."/>
            <person name="Lee KB."/>
            <person name="Suzuki T."/>
            <person name="Liu CT."/>
            <person name="Miwa H."/>
            <person name="Wakao S."/>
            <person name="Iki T."/>
            <person name="Oyaizu H."/>
        </authorList>
    </citation>
    <scope>NUCLEOTIDE SEQUENCE [LARGE SCALE GENOMIC DNA]</scope>
    <source>
        <strain evidence="5">ATCC 43989 / DSM 5975 / JCM 20966 / LMG 6465 / NBRC 14845 / NCIMB 13405 / ORS 571</strain>
    </source>
</reference>
<dbReference type="HOGENOM" id="CLU_010194_1_2_5"/>
<dbReference type="CDD" id="cd05233">
    <property type="entry name" value="SDR_c"/>
    <property type="match status" value="1"/>
</dbReference>
<gene>
    <name evidence="4" type="ordered locus">AZC_3534</name>
</gene>